<keyword evidence="3" id="KW-1185">Reference proteome</keyword>
<dbReference type="Pfam" id="PF01042">
    <property type="entry name" value="Ribonuc_L-PSP"/>
    <property type="match status" value="1"/>
</dbReference>
<evidence type="ECO:0000256" key="1">
    <source>
        <dbReference type="ARBA" id="ARBA00010552"/>
    </source>
</evidence>
<reference evidence="2" key="2">
    <citation type="submission" date="2020-09" db="EMBL/GenBank/DDBJ databases">
        <authorList>
            <person name="Sun Q."/>
            <person name="Zhou Y."/>
        </authorList>
    </citation>
    <scope>NUCLEOTIDE SEQUENCE</scope>
    <source>
        <strain evidence="2">CGMCC 1.15725</strain>
    </source>
</reference>
<evidence type="ECO:0008006" key="4">
    <source>
        <dbReference type="Google" id="ProtNLM"/>
    </source>
</evidence>
<accession>A0A8J3E6V9</accession>
<comment type="similarity">
    <text evidence="1">Belongs to the RutC family.</text>
</comment>
<dbReference type="PANTHER" id="PTHR47328:SF1">
    <property type="entry name" value="RUTC FAMILY PROTEIN YOAB"/>
    <property type="match status" value="1"/>
</dbReference>
<dbReference type="PANTHER" id="PTHR47328">
    <property type="match status" value="1"/>
</dbReference>
<gene>
    <name evidence="2" type="ORF">GCM10011611_59690</name>
</gene>
<evidence type="ECO:0000313" key="3">
    <source>
        <dbReference type="Proteomes" id="UP000646365"/>
    </source>
</evidence>
<sequence length="156" mass="16638">MTLDPALAVGGDPGHMSSRTFHARGIGRIILPHQSGELEMAKLTRIGVGPRLCEAVIHGDIIYLSGQVADKAAGQSVAAQTTDILGQIDRILADAGTDKTKIIEATIWLADISTFAEMNSVWDKWVPQGNTPSRACVEAKLARPDLTVEIRVNAAL</sequence>
<dbReference type="InterPro" id="IPR035709">
    <property type="entry name" value="YoaB-like"/>
</dbReference>
<dbReference type="SUPFAM" id="SSF55298">
    <property type="entry name" value="YjgF-like"/>
    <property type="match status" value="1"/>
</dbReference>
<comment type="caution">
    <text evidence="2">The sequence shown here is derived from an EMBL/GenBank/DDBJ whole genome shotgun (WGS) entry which is preliminary data.</text>
</comment>
<organism evidence="2 3">
    <name type="scientific">Aliidongia dinghuensis</name>
    <dbReference type="NCBI Taxonomy" id="1867774"/>
    <lineage>
        <taxon>Bacteria</taxon>
        <taxon>Pseudomonadati</taxon>
        <taxon>Pseudomonadota</taxon>
        <taxon>Alphaproteobacteria</taxon>
        <taxon>Rhodospirillales</taxon>
        <taxon>Dongiaceae</taxon>
        <taxon>Aliidongia</taxon>
    </lineage>
</organism>
<dbReference type="InterPro" id="IPR006175">
    <property type="entry name" value="YjgF/YER057c/UK114"/>
</dbReference>
<evidence type="ECO:0000313" key="2">
    <source>
        <dbReference type="EMBL" id="GGF45298.1"/>
    </source>
</evidence>
<dbReference type="PROSITE" id="PS01094">
    <property type="entry name" value="UPF0076"/>
    <property type="match status" value="1"/>
</dbReference>
<protein>
    <recommendedName>
        <fullName evidence="4">RidA family protein</fullName>
    </recommendedName>
</protein>
<dbReference type="CDD" id="cd06150">
    <property type="entry name" value="YjgF_YER057c_UK114_like_2"/>
    <property type="match status" value="1"/>
</dbReference>
<dbReference type="Proteomes" id="UP000646365">
    <property type="component" value="Unassembled WGS sequence"/>
</dbReference>
<dbReference type="AlphaFoldDB" id="A0A8J3E6V9"/>
<reference evidence="2" key="1">
    <citation type="journal article" date="2014" name="Int. J. Syst. Evol. Microbiol.">
        <title>Complete genome sequence of Corynebacterium casei LMG S-19264T (=DSM 44701T), isolated from a smear-ripened cheese.</title>
        <authorList>
            <consortium name="US DOE Joint Genome Institute (JGI-PGF)"/>
            <person name="Walter F."/>
            <person name="Albersmeier A."/>
            <person name="Kalinowski J."/>
            <person name="Ruckert C."/>
        </authorList>
    </citation>
    <scope>NUCLEOTIDE SEQUENCE</scope>
    <source>
        <strain evidence="2">CGMCC 1.15725</strain>
    </source>
</reference>
<proteinExistence type="inferred from homology"/>
<dbReference type="InterPro" id="IPR035959">
    <property type="entry name" value="RutC-like_sf"/>
</dbReference>
<dbReference type="EMBL" id="BMJQ01000022">
    <property type="protein sequence ID" value="GGF45298.1"/>
    <property type="molecule type" value="Genomic_DNA"/>
</dbReference>
<dbReference type="Gene3D" id="3.30.1330.40">
    <property type="entry name" value="RutC-like"/>
    <property type="match status" value="1"/>
</dbReference>
<dbReference type="InterPro" id="IPR019897">
    <property type="entry name" value="RidA_CS"/>
</dbReference>
<name>A0A8J3E6V9_9PROT</name>